<organism evidence="8 9">
    <name type="scientific">Potamilus streckersoni</name>
    <dbReference type="NCBI Taxonomy" id="2493646"/>
    <lineage>
        <taxon>Eukaryota</taxon>
        <taxon>Metazoa</taxon>
        <taxon>Spiralia</taxon>
        <taxon>Lophotrochozoa</taxon>
        <taxon>Mollusca</taxon>
        <taxon>Bivalvia</taxon>
        <taxon>Autobranchia</taxon>
        <taxon>Heteroconchia</taxon>
        <taxon>Palaeoheterodonta</taxon>
        <taxon>Unionida</taxon>
        <taxon>Unionoidea</taxon>
        <taxon>Unionidae</taxon>
        <taxon>Ambleminae</taxon>
        <taxon>Lampsilini</taxon>
        <taxon>Potamilus</taxon>
    </lineage>
</organism>
<evidence type="ECO:0000256" key="2">
    <source>
        <dbReference type="ARBA" id="ARBA00007262"/>
    </source>
</evidence>
<dbReference type="Proteomes" id="UP001195483">
    <property type="component" value="Unassembled WGS sequence"/>
</dbReference>
<dbReference type="EMBL" id="JAEAOA010001187">
    <property type="protein sequence ID" value="KAK3601168.1"/>
    <property type="molecule type" value="Genomic_DNA"/>
</dbReference>
<dbReference type="InterPro" id="IPR013761">
    <property type="entry name" value="SAM/pointed_sf"/>
</dbReference>
<dbReference type="Gene3D" id="6.10.110.10">
    <property type="match status" value="1"/>
</dbReference>
<reference evidence="8" key="1">
    <citation type="journal article" date="2021" name="Genome Biol. Evol.">
        <title>A High-Quality Reference Genome for a Parasitic Bivalve with Doubly Uniparental Inheritance (Bivalvia: Unionida).</title>
        <authorList>
            <person name="Smith C.H."/>
        </authorList>
    </citation>
    <scope>NUCLEOTIDE SEQUENCE</scope>
    <source>
        <strain evidence="8">CHS0354</strain>
    </source>
</reference>
<evidence type="ECO:0000256" key="5">
    <source>
        <dbReference type="ARBA" id="ARBA00023136"/>
    </source>
</evidence>
<evidence type="ECO:0008006" key="10">
    <source>
        <dbReference type="Google" id="ProtNLM"/>
    </source>
</evidence>
<dbReference type="SUPFAM" id="SSF47769">
    <property type="entry name" value="SAM/Pointed domain"/>
    <property type="match status" value="1"/>
</dbReference>
<keyword evidence="5 7" id="KW-0472">Membrane</keyword>
<comment type="similarity">
    <text evidence="2">Belongs to the IFI6/IFI27 family.</text>
</comment>
<evidence type="ECO:0000256" key="7">
    <source>
        <dbReference type="SAM" id="Phobius"/>
    </source>
</evidence>
<gene>
    <name evidence="8" type="ORF">CHS0354_019167</name>
</gene>
<name>A0AAE0W3X6_9BIVA</name>
<dbReference type="PANTHER" id="PTHR16932:SF18">
    <property type="entry name" value="INTERFERON, ALPHA-INDUCIBLE PROTEIN 27-LIKE 2"/>
    <property type="match status" value="1"/>
</dbReference>
<evidence type="ECO:0000313" key="9">
    <source>
        <dbReference type="Proteomes" id="UP001195483"/>
    </source>
</evidence>
<feature type="transmembrane region" description="Helical" evidence="7">
    <location>
        <begin position="122"/>
        <end position="143"/>
    </location>
</feature>
<protein>
    <recommendedName>
        <fullName evidence="10">SAM domain-containing protein</fullName>
    </recommendedName>
</protein>
<comment type="subcellular location">
    <subcellularLocation>
        <location evidence="1">Membrane</location>
        <topology evidence="1">Multi-pass membrane protein</topology>
    </subcellularLocation>
</comment>
<feature type="transmembrane region" description="Helical" evidence="7">
    <location>
        <begin position="93"/>
        <end position="116"/>
    </location>
</feature>
<evidence type="ECO:0000256" key="1">
    <source>
        <dbReference type="ARBA" id="ARBA00004141"/>
    </source>
</evidence>
<keyword evidence="9" id="KW-1185">Reference proteome</keyword>
<reference evidence="8" key="2">
    <citation type="journal article" date="2021" name="Genome Biol. Evol.">
        <title>Developing a high-quality reference genome for a parasitic bivalve with doubly uniparental inheritance (Bivalvia: Unionida).</title>
        <authorList>
            <person name="Smith C.H."/>
        </authorList>
    </citation>
    <scope>NUCLEOTIDE SEQUENCE</scope>
    <source>
        <strain evidence="8">CHS0354</strain>
        <tissue evidence="8">Mantle</tissue>
    </source>
</reference>
<dbReference type="InterPro" id="IPR038213">
    <property type="entry name" value="IFI6/IFI27-like_sf"/>
</dbReference>
<accession>A0AAE0W3X6</accession>
<dbReference type="AlphaFoldDB" id="A0AAE0W3X6"/>
<evidence type="ECO:0000256" key="6">
    <source>
        <dbReference type="SAM" id="MobiDB-lite"/>
    </source>
</evidence>
<evidence type="ECO:0000313" key="8">
    <source>
        <dbReference type="EMBL" id="KAK3601168.1"/>
    </source>
</evidence>
<keyword evidence="4 7" id="KW-1133">Transmembrane helix</keyword>
<dbReference type="GO" id="GO:0016020">
    <property type="term" value="C:membrane"/>
    <property type="evidence" value="ECO:0007669"/>
    <property type="project" value="UniProtKB-SubCell"/>
</dbReference>
<dbReference type="Gene3D" id="1.10.150.50">
    <property type="entry name" value="Transcription Factor, Ets-1"/>
    <property type="match status" value="1"/>
</dbReference>
<dbReference type="PANTHER" id="PTHR16932">
    <property type="entry name" value="INTERFERON ALPHA-INDUCIBLE PROTEIN 27"/>
    <property type="match status" value="1"/>
</dbReference>
<evidence type="ECO:0000256" key="3">
    <source>
        <dbReference type="ARBA" id="ARBA00022692"/>
    </source>
</evidence>
<comment type="caution">
    <text evidence="8">The sequence shown here is derived from an EMBL/GenBank/DDBJ whole genome shotgun (WGS) entry which is preliminary data.</text>
</comment>
<dbReference type="InterPro" id="IPR009311">
    <property type="entry name" value="IFI6/IFI27-like"/>
</dbReference>
<keyword evidence="3 7" id="KW-0812">Transmembrane</keyword>
<feature type="region of interest" description="Disordered" evidence="6">
    <location>
        <begin position="61"/>
        <end position="82"/>
    </location>
</feature>
<evidence type="ECO:0000256" key="4">
    <source>
        <dbReference type="ARBA" id="ARBA00022989"/>
    </source>
</evidence>
<proteinExistence type="inferred from homology"/>
<reference evidence="8" key="3">
    <citation type="submission" date="2023-05" db="EMBL/GenBank/DDBJ databases">
        <authorList>
            <person name="Smith C.H."/>
        </authorList>
    </citation>
    <scope>NUCLEOTIDE SEQUENCE</scope>
    <source>
        <strain evidence="8">CHS0354</strain>
        <tissue evidence="8">Mantle</tissue>
    </source>
</reference>
<sequence length="193" mass="20272">MLRKHGLDDKTIQILEEQEIVTIAAVQGLSEDDLKDLGLPVGQRALLRELVKKLHASFDDIPHSHQSSENENEEPNDNKHNDGVEMNEKQFWCIFKCLGGISAVGIGGILALIGLVTYGLPVIGFGAAGIVAGSLAAKIMALYGGAVASGSVVSVLQSVAMAGIGWKAILGAFFGSAAVMTAVKKTCSHCMDL</sequence>
<dbReference type="Pfam" id="PF06140">
    <property type="entry name" value="Ifi-6-16"/>
    <property type="match status" value="1"/>
</dbReference>